<gene>
    <name evidence="2" type="ORF">EHQ26_16205</name>
</gene>
<evidence type="ECO:0000313" key="2">
    <source>
        <dbReference type="EMBL" id="TGK88611.1"/>
    </source>
</evidence>
<feature type="transmembrane region" description="Helical" evidence="1">
    <location>
        <begin position="127"/>
        <end position="144"/>
    </location>
</feature>
<dbReference type="Gene3D" id="3.90.1720.10">
    <property type="entry name" value="endopeptidase domain like (from Nostoc punctiforme)"/>
    <property type="match status" value="1"/>
</dbReference>
<name>A0ABY2LA44_9LEPT</name>
<keyword evidence="3" id="KW-1185">Reference proteome</keyword>
<evidence type="ECO:0000256" key="1">
    <source>
        <dbReference type="SAM" id="Phobius"/>
    </source>
</evidence>
<comment type="caution">
    <text evidence="2">The sequence shown here is derived from an EMBL/GenBank/DDBJ whole genome shotgun (WGS) entry which is preliminary data.</text>
</comment>
<evidence type="ECO:0008006" key="4">
    <source>
        <dbReference type="Google" id="ProtNLM"/>
    </source>
</evidence>
<protein>
    <recommendedName>
        <fullName evidence="4">LRAT domain-containing protein</fullName>
    </recommendedName>
</protein>
<sequence length="146" mass="16385">MKIREMLDMYINKYELTNGLYLVKRPAQKYWGLVDHYAVIDAGNTSGLFSSFGQGPILIEKIEGKGNVYSYMSGEWIILGKVKDHHIFAAALRLAQALNDPSYDLLGNNCEHFARFIAEGRKTSKQVNSFGAMALFFGAVLLLSRD</sequence>
<keyword evidence="1" id="KW-0812">Transmembrane</keyword>
<reference evidence="3" key="1">
    <citation type="journal article" date="2019" name="PLoS Negl. Trop. Dis.">
        <title>Revisiting the worldwide diversity of Leptospira species in the environment.</title>
        <authorList>
            <person name="Vincent A.T."/>
            <person name="Schiettekatte O."/>
            <person name="Bourhy P."/>
            <person name="Veyrier F.J."/>
            <person name="Picardeau M."/>
        </authorList>
    </citation>
    <scope>NUCLEOTIDE SEQUENCE [LARGE SCALE GENOMIC DNA]</scope>
    <source>
        <strain evidence="3">201800281</strain>
    </source>
</reference>
<evidence type="ECO:0000313" key="3">
    <source>
        <dbReference type="Proteomes" id="UP000297918"/>
    </source>
</evidence>
<accession>A0ABY2LA44</accession>
<proteinExistence type="predicted"/>
<organism evidence="2 3">
    <name type="scientific">Leptospira bourretii</name>
    <dbReference type="NCBI Taxonomy" id="2484962"/>
    <lineage>
        <taxon>Bacteria</taxon>
        <taxon>Pseudomonadati</taxon>
        <taxon>Spirochaetota</taxon>
        <taxon>Spirochaetia</taxon>
        <taxon>Leptospirales</taxon>
        <taxon>Leptospiraceae</taxon>
        <taxon>Leptospira</taxon>
    </lineage>
</organism>
<keyword evidence="1" id="KW-1133">Transmembrane helix</keyword>
<keyword evidence="1" id="KW-0472">Membrane</keyword>
<dbReference type="Proteomes" id="UP000297918">
    <property type="component" value="Unassembled WGS sequence"/>
</dbReference>
<dbReference type="EMBL" id="RQFL01000031">
    <property type="protein sequence ID" value="TGK88611.1"/>
    <property type="molecule type" value="Genomic_DNA"/>
</dbReference>